<evidence type="ECO:0000259" key="3">
    <source>
        <dbReference type="Pfam" id="PF03061"/>
    </source>
</evidence>
<feature type="domain" description="Thioesterase" evidence="3">
    <location>
        <begin position="53"/>
        <end position="130"/>
    </location>
</feature>
<evidence type="ECO:0000313" key="4">
    <source>
        <dbReference type="EMBL" id="RVT50446.1"/>
    </source>
</evidence>
<dbReference type="AlphaFoldDB" id="A0A437JTG3"/>
<dbReference type="Proteomes" id="UP000288178">
    <property type="component" value="Unassembled WGS sequence"/>
</dbReference>
<accession>A0A437JTG3</accession>
<dbReference type="OrthoDB" id="8588611at2"/>
<keyword evidence="2" id="KW-0378">Hydrolase</keyword>
<dbReference type="GO" id="GO:0047617">
    <property type="term" value="F:fatty acyl-CoA hydrolase activity"/>
    <property type="evidence" value="ECO:0007669"/>
    <property type="project" value="InterPro"/>
</dbReference>
<dbReference type="SUPFAM" id="SSF54637">
    <property type="entry name" value="Thioesterase/thiol ester dehydrase-isomerase"/>
    <property type="match status" value="1"/>
</dbReference>
<gene>
    <name evidence="4" type="ORF">ENE75_15670</name>
</gene>
<protein>
    <submittedName>
        <fullName evidence="4">PaaI family thioesterase</fullName>
    </submittedName>
</protein>
<reference evidence="4 5" key="1">
    <citation type="submission" date="2019-01" db="EMBL/GenBank/DDBJ databases">
        <authorList>
            <person name="Chen W.-M."/>
        </authorList>
    </citation>
    <scope>NUCLEOTIDE SEQUENCE [LARGE SCALE GENOMIC DNA]</scope>
    <source>
        <strain evidence="4 5">ICH-3</strain>
    </source>
</reference>
<dbReference type="Gene3D" id="3.10.129.10">
    <property type="entry name" value="Hotdog Thioesterase"/>
    <property type="match status" value="1"/>
</dbReference>
<dbReference type="PANTHER" id="PTHR21660:SF1">
    <property type="entry name" value="ACYL-COENZYME A THIOESTERASE 13"/>
    <property type="match status" value="1"/>
</dbReference>
<dbReference type="RefSeq" id="WP_128199273.1">
    <property type="nucleotide sequence ID" value="NZ_SACT01000005.1"/>
</dbReference>
<organism evidence="4 5">
    <name type="scientific">Rubrivivax albus</name>
    <dbReference type="NCBI Taxonomy" id="2499835"/>
    <lineage>
        <taxon>Bacteria</taxon>
        <taxon>Pseudomonadati</taxon>
        <taxon>Pseudomonadota</taxon>
        <taxon>Betaproteobacteria</taxon>
        <taxon>Burkholderiales</taxon>
        <taxon>Sphaerotilaceae</taxon>
        <taxon>Rubrivivax</taxon>
    </lineage>
</organism>
<comment type="similarity">
    <text evidence="1">Belongs to the thioesterase PaaI family.</text>
</comment>
<sequence length="140" mass="14515">MTAAELDVAALNAILADVTAPFVKVLDLSVTAATPQQVTLRMPVTPTVVHAGGVVCGQALMAAADTAMILAVAASLGEFRPMTTVQLQTSFLKPVPKDCPEVQVVCTLLRRGRSLAFGEVALRTPDGTLAAHATTTYALL</sequence>
<dbReference type="InterPro" id="IPR029069">
    <property type="entry name" value="HotDog_dom_sf"/>
</dbReference>
<dbReference type="InterPro" id="IPR003736">
    <property type="entry name" value="PAAI_dom"/>
</dbReference>
<dbReference type="PANTHER" id="PTHR21660">
    <property type="entry name" value="THIOESTERASE SUPERFAMILY MEMBER-RELATED"/>
    <property type="match status" value="1"/>
</dbReference>
<dbReference type="InterPro" id="IPR006683">
    <property type="entry name" value="Thioestr_dom"/>
</dbReference>
<dbReference type="InterPro" id="IPR039298">
    <property type="entry name" value="ACOT13"/>
</dbReference>
<evidence type="ECO:0000313" key="5">
    <source>
        <dbReference type="Proteomes" id="UP000288178"/>
    </source>
</evidence>
<proteinExistence type="inferred from homology"/>
<evidence type="ECO:0000256" key="1">
    <source>
        <dbReference type="ARBA" id="ARBA00008324"/>
    </source>
</evidence>
<dbReference type="Pfam" id="PF03061">
    <property type="entry name" value="4HBT"/>
    <property type="match status" value="1"/>
</dbReference>
<evidence type="ECO:0000256" key="2">
    <source>
        <dbReference type="ARBA" id="ARBA00022801"/>
    </source>
</evidence>
<dbReference type="CDD" id="cd03443">
    <property type="entry name" value="PaaI_thioesterase"/>
    <property type="match status" value="1"/>
</dbReference>
<name>A0A437JTG3_9BURK</name>
<comment type="caution">
    <text evidence="4">The sequence shown here is derived from an EMBL/GenBank/DDBJ whole genome shotgun (WGS) entry which is preliminary data.</text>
</comment>
<keyword evidence="5" id="KW-1185">Reference proteome</keyword>
<dbReference type="NCBIfam" id="TIGR00369">
    <property type="entry name" value="unchar_dom_1"/>
    <property type="match status" value="1"/>
</dbReference>
<dbReference type="EMBL" id="SACT01000005">
    <property type="protein sequence ID" value="RVT50446.1"/>
    <property type="molecule type" value="Genomic_DNA"/>
</dbReference>